<protein>
    <submittedName>
        <fullName evidence="2">MULE domain-containing protein</fullName>
    </submittedName>
</protein>
<accession>A0A6G0VZ82</accession>
<proteinExistence type="predicted"/>
<dbReference type="AlphaFoldDB" id="A0A6G0VZ82"/>
<keyword evidence="1" id="KW-0732">Signal</keyword>
<sequence length="157" mass="18763">LKLIFLIFFGLPFLEPENVIDCFTDDFMAIQPAENNQIVKFTDYIFEYYISPDAMFPPKIWAQFTASVTNSCESFHSKLNMSFYTSHPKIYNFVDVLLQIQSETYIKFIKKKSFIREQMIKHERKEIVLSFAETIVKFTNIIYYISTTIYTRKYYII</sequence>
<gene>
    <name evidence="2" type="ORF">FWK35_00027059</name>
</gene>
<comment type="caution">
    <text evidence="2">The sequence shown here is derived from an EMBL/GenBank/DDBJ whole genome shotgun (WGS) entry which is preliminary data.</text>
</comment>
<dbReference type="OrthoDB" id="90756at2759"/>
<reference evidence="2 3" key="1">
    <citation type="submission" date="2019-08" db="EMBL/GenBank/DDBJ databases">
        <title>Whole genome of Aphis craccivora.</title>
        <authorList>
            <person name="Voronova N.V."/>
            <person name="Shulinski R.S."/>
            <person name="Bandarenka Y.V."/>
            <person name="Zhorov D.G."/>
            <person name="Warner D."/>
        </authorList>
    </citation>
    <scope>NUCLEOTIDE SEQUENCE [LARGE SCALE GENOMIC DNA]</scope>
    <source>
        <strain evidence="2">180601</strain>
        <tissue evidence="2">Whole Body</tissue>
    </source>
</reference>
<feature type="non-terminal residue" evidence="2">
    <location>
        <position position="1"/>
    </location>
</feature>
<evidence type="ECO:0000313" key="3">
    <source>
        <dbReference type="Proteomes" id="UP000478052"/>
    </source>
</evidence>
<name>A0A6G0VZ82_APHCR</name>
<organism evidence="2 3">
    <name type="scientific">Aphis craccivora</name>
    <name type="common">Cowpea aphid</name>
    <dbReference type="NCBI Taxonomy" id="307492"/>
    <lineage>
        <taxon>Eukaryota</taxon>
        <taxon>Metazoa</taxon>
        <taxon>Ecdysozoa</taxon>
        <taxon>Arthropoda</taxon>
        <taxon>Hexapoda</taxon>
        <taxon>Insecta</taxon>
        <taxon>Pterygota</taxon>
        <taxon>Neoptera</taxon>
        <taxon>Paraneoptera</taxon>
        <taxon>Hemiptera</taxon>
        <taxon>Sternorrhyncha</taxon>
        <taxon>Aphidomorpha</taxon>
        <taxon>Aphidoidea</taxon>
        <taxon>Aphididae</taxon>
        <taxon>Aphidini</taxon>
        <taxon>Aphis</taxon>
        <taxon>Aphis</taxon>
    </lineage>
</organism>
<dbReference type="Proteomes" id="UP000478052">
    <property type="component" value="Unassembled WGS sequence"/>
</dbReference>
<dbReference type="EMBL" id="VUJU01011024">
    <property type="protein sequence ID" value="KAF0712198.1"/>
    <property type="molecule type" value="Genomic_DNA"/>
</dbReference>
<keyword evidence="3" id="KW-1185">Reference proteome</keyword>
<evidence type="ECO:0000313" key="2">
    <source>
        <dbReference type="EMBL" id="KAF0712198.1"/>
    </source>
</evidence>
<feature type="signal peptide" evidence="1">
    <location>
        <begin position="1"/>
        <end position="16"/>
    </location>
</feature>
<feature type="chain" id="PRO_5026278774" evidence="1">
    <location>
        <begin position="17"/>
        <end position="157"/>
    </location>
</feature>
<evidence type="ECO:0000256" key="1">
    <source>
        <dbReference type="SAM" id="SignalP"/>
    </source>
</evidence>